<organism evidence="2 3">
    <name type="scientific">Muraenolepis orangiensis</name>
    <name type="common">Patagonian moray cod</name>
    <dbReference type="NCBI Taxonomy" id="630683"/>
    <lineage>
        <taxon>Eukaryota</taxon>
        <taxon>Metazoa</taxon>
        <taxon>Chordata</taxon>
        <taxon>Craniata</taxon>
        <taxon>Vertebrata</taxon>
        <taxon>Euteleostomi</taxon>
        <taxon>Actinopterygii</taxon>
        <taxon>Neopterygii</taxon>
        <taxon>Teleostei</taxon>
        <taxon>Neoteleostei</taxon>
        <taxon>Acanthomorphata</taxon>
        <taxon>Zeiogadaria</taxon>
        <taxon>Gadariae</taxon>
        <taxon>Gadiformes</taxon>
        <taxon>Muraenolepidoidei</taxon>
        <taxon>Muraenolepididae</taxon>
        <taxon>Muraenolepis</taxon>
    </lineage>
</organism>
<dbReference type="Proteomes" id="UP001148018">
    <property type="component" value="Unassembled WGS sequence"/>
</dbReference>
<proteinExistence type="predicted"/>
<dbReference type="AlphaFoldDB" id="A0A9Q0IPI9"/>
<keyword evidence="3" id="KW-1185">Reference proteome</keyword>
<reference evidence="2" key="1">
    <citation type="submission" date="2022-07" db="EMBL/GenBank/DDBJ databases">
        <title>Chromosome-level genome of Muraenolepis orangiensis.</title>
        <authorList>
            <person name="Kim J."/>
        </authorList>
    </citation>
    <scope>NUCLEOTIDE SEQUENCE</scope>
    <source>
        <strain evidence="2">KU_S4_2022</strain>
        <tissue evidence="2">Muscle</tissue>
    </source>
</reference>
<feature type="region of interest" description="Disordered" evidence="1">
    <location>
        <begin position="1"/>
        <end position="30"/>
    </location>
</feature>
<evidence type="ECO:0000313" key="3">
    <source>
        <dbReference type="Proteomes" id="UP001148018"/>
    </source>
</evidence>
<name>A0A9Q0IPI9_9TELE</name>
<evidence type="ECO:0000313" key="2">
    <source>
        <dbReference type="EMBL" id="KAJ3605695.1"/>
    </source>
</evidence>
<accession>A0A9Q0IPI9</accession>
<dbReference type="EMBL" id="JANIIK010000043">
    <property type="protein sequence ID" value="KAJ3605695.1"/>
    <property type="molecule type" value="Genomic_DNA"/>
</dbReference>
<gene>
    <name evidence="2" type="ORF">NHX12_027739</name>
</gene>
<sequence>MCRGVGRSRTVNQVQITPQHPPAQPRQFSSSLDGNLGKSIAQESAEGVLKALWVVTSECETKRFHTCVYIYICKYLNNCNTLILMYYSHSLHDVTVRSLWGFYFENLRGSKVSENIIRKDKTPIHYRTFDNTLTRDARQTNILPEDEGTGSDVSNKLWATCLVAHRK</sequence>
<protein>
    <submittedName>
        <fullName evidence="2">Uncharacterized protein</fullName>
    </submittedName>
</protein>
<evidence type="ECO:0000256" key="1">
    <source>
        <dbReference type="SAM" id="MobiDB-lite"/>
    </source>
</evidence>
<comment type="caution">
    <text evidence="2">The sequence shown here is derived from an EMBL/GenBank/DDBJ whole genome shotgun (WGS) entry which is preliminary data.</text>
</comment>
<feature type="compositionally biased region" description="Polar residues" evidence="1">
    <location>
        <begin position="9"/>
        <end position="18"/>
    </location>
</feature>